<accession>A0AC60PNJ4</accession>
<dbReference type="EMBL" id="JABSTQ010010289">
    <property type="protein sequence ID" value="KAG0421982.1"/>
    <property type="molecule type" value="Genomic_DNA"/>
</dbReference>
<name>A0AC60PNJ4_IXOPE</name>
<evidence type="ECO:0000313" key="2">
    <source>
        <dbReference type="Proteomes" id="UP000805193"/>
    </source>
</evidence>
<gene>
    <name evidence="1" type="ORF">HPB47_002168</name>
</gene>
<dbReference type="Proteomes" id="UP000805193">
    <property type="component" value="Unassembled WGS sequence"/>
</dbReference>
<proteinExistence type="predicted"/>
<reference evidence="1 2" key="1">
    <citation type="journal article" date="2020" name="Cell">
        <title>Large-Scale Comparative Analyses of Tick Genomes Elucidate Their Genetic Diversity and Vector Capacities.</title>
        <authorList>
            <consortium name="Tick Genome and Microbiome Consortium (TIGMIC)"/>
            <person name="Jia N."/>
            <person name="Wang J."/>
            <person name="Shi W."/>
            <person name="Du L."/>
            <person name="Sun Y."/>
            <person name="Zhan W."/>
            <person name="Jiang J.F."/>
            <person name="Wang Q."/>
            <person name="Zhang B."/>
            <person name="Ji P."/>
            <person name="Bell-Sakyi L."/>
            <person name="Cui X.M."/>
            <person name="Yuan T.T."/>
            <person name="Jiang B.G."/>
            <person name="Yang W.F."/>
            <person name="Lam T.T."/>
            <person name="Chang Q.C."/>
            <person name="Ding S.J."/>
            <person name="Wang X.J."/>
            <person name="Zhu J.G."/>
            <person name="Ruan X.D."/>
            <person name="Zhao L."/>
            <person name="Wei J.T."/>
            <person name="Ye R.Z."/>
            <person name="Que T.C."/>
            <person name="Du C.H."/>
            <person name="Zhou Y.H."/>
            <person name="Cheng J.X."/>
            <person name="Dai P.F."/>
            <person name="Guo W.B."/>
            <person name="Han X.H."/>
            <person name="Huang E.J."/>
            <person name="Li L.F."/>
            <person name="Wei W."/>
            <person name="Gao Y.C."/>
            <person name="Liu J.Z."/>
            <person name="Shao H.Z."/>
            <person name="Wang X."/>
            <person name="Wang C.C."/>
            <person name="Yang T.C."/>
            <person name="Huo Q.B."/>
            <person name="Li W."/>
            <person name="Chen H.Y."/>
            <person name="Chen S.E."/>
            <person name="Zhou L.G."/>
            <person name="Ni X.B."/>
            <person name="Tian J.H."/>
            <person name="Sheng Y."/>
            <person name="Liu T."/>
            <person name="Pan Y.S."/>
            <person name="Xia L.Y."/>
            <person name="Li J."/>
            <person name="Zhao F."/>
            <person name="Cao W.C."/>
        </authorList>
    </citation>
    <scope>NUCLEOTIDE SEQUENCE [LARGE SCALE GENOMIC DNA]</scope>
    <source>
        <strain evidence="1">Iper-2018</strain>
    </source>
</reference>
<evidence type="ECO:0000313" key="1">
    <source>
        <dbReference type="EMBL" id="KAG0421982.1"/>
    </source>
</evidence>
<sequence>MLNRNLNPCKNFSAFVCSAWTENNENIAAGSVKDGVVQKWLNEIISELQSDNLNASVIEAGKKARAEFESCMNRTHEDQREVRSSLRNFMTQRGLSWPDKSPANISALHVLIDLDVNWLVPFWFRVHILPTYDSSPRAIQISPSALTHIWHLQHRSVADYSVTAYAIYWSFVFSLLAPEKNASLYAFQAKLDFDLQERVVSELQREPITWEPYVTSIKALPRYQDWLTGLKKVFETTVPLDADVTVYITDKRHFDRMSRILERFSNDELIAHLSWWFAQFGGIIAISEALVGFYGSRAEAAQKRVDLCARGVESVYHPF</sequence>
<keyword evidence="2" id="KW-1185">Reference proteome</keyword>
<protein>
    <submittedName>
        <fullName evidence="1">Uncharacterized protein</fullName>
    </submittedName>
</protein>
<comment type="caution">
    <text evidence="1">The sequence shown here is derived from an EMBL/GenBank/DDBJ whole genome shotgun (WGS) entry which is preliminary data.</text>
</comment>
<organism evidence="1 2">
    <name type="scientific">Ixodes persulcatus</name>
    <name type="common">Taiga tick</name>
    <dbReference type="NCBI Taxonomy" id="34615"/>
    <lineage>
        <taxon>Eukaryota</taxon>
        <taxon>Metazoa</taxon>
        <taxon>Ecdysozoa</taxon>
        <taxon>Arthropoda</taxon>
        <taxon>Chelicerata</taxon>
        <taxon>Arachnida</taxon>
        <taxon>Acari</taxon>
        <taxon>Parasitiformes</taxon>
        <taxon>Ixodida</taxon>
        <taxon>Ixodoidea</taxon>
        <taxon>Ixodidae</taxon>
        <taxon>Ixodinae</taxon>
        <taxon>Ixodes</taxon>
    </lineage>
</organism>